<dbReference type="CDD" id="cd01392">
    <property type="entry name" value="HTH_LacI"/>
    <property type="match status" value="1"/>
</dbReference>
<dbReference type="GO" id="GO:0000976">
    <property type="term" value="F:transcription cis-regulatory region binding"/>
    <property type="evidence" value="ECO:0007669"/>
    <property type="project" value="TreeGrafter"/>
</dbReference>
<evidence type="ECO:0000313" key="6">
    <source>
        <dbReference type="EMBL" id="MVA76418.1"/>
    </source>
</evidence>
<dbReference type="AlphaFoldDB" id="A0A6A9UUR9"/>
<dbReference type="InterPro" id="IPR010982">
    <property type="entry name" value="Lambda_DNA-bd_dom_sf"/>
</dbReference>
<dbReference type="InterPro" id="IPR046335">
    <property type="entry name" value="LacI/GalR-like_sensor"/>
</dbReference>
<keyword evidence="1" id="KW-0805">Transcription regulation</keyword>
<evidence type="ECO:0000256" key="1">
    <source>
        <dbReference type="ARBA" id="ARBA00023015"/>
    </source>
</evidence>
<dbReference type="SUPFAM" id="SSF47413">
    <property type="entry name" value="lambda repressor-like DNA-binding domains"/>
    <property type="match status" value="1"/>
</dbReference>
<dbReference type="PROSITE" id="PS50932">
    <property type="entry name" value="HTH_LACI_2"/>
    <property type="match status" value="1"/>
</dbReference>
<dbReference type="InterPro" id="IPR028082">
    <property type="entry name" value="Peripla_BP_I"/>
</dbReference>
<dbReference type="Pfam" id="PF00356">
    <property type="entry name" value="LacI"/>
    <property type="match status" value="1"/>
</dbReference>
<evidence type="ECO:0000256" key="3">
    <source>
        <dbReference type="ARBA" id="ARBA00023163"/>
    </source>
</evidence>
<evidence type="ECO:0000313" key="7">
    <source>
        <dbReference type="Proteomes" id="UP000435304"/>
    </source>
</evidence>
<keyword evidence="7" id="KW-1185">Reference proteome</keyword>
<dbReference type="GO" id="GO:0003700">
    <property type="term" value="F:DNA-binding transcription factor activity"/>
    <property type="evidence" value="ECO:0007669"/>
    <property type="project" value="TreeGrafter"/>
</dbReference>
<proteinExistence type="predicted"/>
<organism evidence="6 7">
    <name type="scientific">Auraticoccus cholistanensis</name>
    <dbReference type="NCBI Taxonomy" id="2656650"/>
    <lineage>
        <taxon>Bacteria</taxon>
        <taxon>Bacillati</taxon>
        <taxon>Actinomycetota</taxon>
        <taxon>Actinomycetes</taxon>
        <taxon>Propionibacteriales</taxon>
        <taxon>Propionibacteriaceae</taxon>
        <taxon>Auraticoccus</taxon>
    </lineage>
</organism>
<accession>A0A6A9UUR9</accession>
<dbReference type="Gene3D" id="1.10.260.40">
    <property type="entry name" value="lambda repressor-like DNA-binding domains"/>
    <property type="match status" value="1"/>
</dbReference>
<keyword evidence="3" id="KW-0804">Transcription</keyword>
<feature type="region of interest" description="Disordered" evidence="4">
    <location>
        <begin position="303"/>
        <end position="327"/>
    </location>
</feature>
<evidence type="ECO:0000256" key="2">
    <source>
        <dbReference type="ARBA" id="ARBA00023125"/>
    </source>
</evidence>
<reference evidence="6 7" key="1">
    <citation type="submission" date="2019-12" db="EMBL/GenBank/DDBJ databases">
        <title>Auraticoccus cholistani sp. nov., an actinomycete isolated from soil of Cholistan desert.</title>
        <authorList>
            <person name="Cheema M.T."/>
        </authorList>
    </citation>
    <scope>NUCLEOTIDE SEQUENCE [LARGE SCALE GENOMIC DNA]</scope>
    <source>
        <strain evidence="6 7">F435</strain>
    </source>
</reference>
<comment type="caution">
    <text evidence="6">The sequence shown here is derived from an EMBL/GenBank/DDBJ whole genome shotgun (WGS) entry which is preliminary data.</text>
</comment>
<dbReference type="Proteomes" id="UP000435304">
    <property type="component" value="Unassembled WGS sequence"/>
</dbReference>
<dbReference type="PANTHER" id="PTHR30146">
    <property type="entry name" value="LACI-RELATED TRANSCRIPTIONAL REPRESSOR"/>
    <property type="match status" value="1"/>
</dbReference>
<sequence>MYEVADHAGVSHQTVSRYVRGDGGFRPATAARVEAAIRALNYRPNLTARSMRTRRTGRLAVVLPAAASHLPLRLLGAVSLAAHEEGFTVDLVGTEGGAAERAARATELADSGEVEGVLVLASLGDEPLPPTAAPVVGVADYDDQMRSLGALADGTACGEVVRQLRALGHRSLLHVAGPQSWASARNRRESFLTTVAELGLRGTVVEGDWSARSGFEAVQALPEGTDVTAVVAANDMVAMGAVRGGLERGWRVPQDLSVFGWDDEEAGRFSTPALSTVAVDRERQGREAVRRLVALLRGCEPPAPDTTSLHTVIPRESTGPAPAHRRR</sequence>
<evidence type="ECO:0000259" key="5">
    <source>
        <dbReference type="PROSITE" id="PS50932"/>
    </source>
</evidence>
<dbReference type="SUPFAM" id="SSF53822">
    <property type="entry name" value="Periplasmic binding protein-like I"/>
    <property type="match status" value="1"/>
</dbReference>
<dbReference type="Pfam" id="PF13377">
    <property type="entry name" value="Peripla_BP_3"/>
    <property type="match status" value="1"/>
</dbReference>
<dbReference type="SMART" id="SM00354">
    <property type="entry name" value="HTH_LACI"/>
    <property type="match status" value="1"/>
</dbReference>
<protein>
    <submittedName>
        <fullName evidence="6">LacI family DNA-binding transcriptional regulator</fullName>
    </submittedName>
</protein>
<name>A0A6A9UUR9_9ACTN</name>
<evidence type="ECO:0000256" key="4">
    <source>
        <dbReference type="SAM" id="MobiDB-lite"/>
    </source>
</evidence>
<gene>
    <name evidence="6" type="ORF">GC722_10340</name>
</gene>
<dbReference type="EMBL" id="WPCU01000006">
    <property type="protein sequence ID" value="MVA76418.1"/>
    <property type="molecule type" value="Genomic_DNA"/>
</dbReference>
<dbReference type="InterPro" id="IPR000843">
    <property type="entry name" value="HTH_LacI"/>
</dbReference>
<dbReference type="PANTHER" id="PTHR30146:SF109">
    <property type="entry name" value="HTH-TYPE TRANSCRIPTIONAL REGULATOR GALS"/>
    <property type="match status" value="1"/>
</dbReference>
<keyword evidence="2 6" id="KW-0238">DNA-binding</keyword>
<feature type="domain" description="HTH lacI-type" evidence="5">
    <location>
        <begin position="1"/>
        <end position="53"/>
    </location>
</feature>
<dbReference type="Gene3D" id="3.40.50.2300">
    <property type="match status" value="2"/>
</dbReference>